<keyword evidence="3 7" id="KW-0472">Membrane</keyword>
<dbReference type="InterPro" id="IPR004089">
    <property type="entry name" value="MCPsignal_dom"/>
</dbReference>
<protein>
    <submittedName>
        <fullName evidence="10">Methyl-accepting chemotaxis protein</fullName>
    </submittedName>
</protein>
<keyword evidence="11" id="KW-1185">Reference proteome</keyword>
<keyword evidence="7" id="KW-1133">Transmembrane helix</keyword>
<dbReference type="AlphaFoldDB" id="A0A927CL98"/>
<evidence type="ECO:0000259" key="8">
    <source>
        <dbReference type="PROSITE" id="PS50111"/>
    </source>
</evidence>
<dbReference type="PROSITE" id="PS50111">
    <property type="entry name" value="CHEMOTAXIS_TRANSDUC_2"/>
    <property type="match status" value="1"/>
</dbReference>
<dbReference type="GO" id="GO:0004888">
    <property type="term" value="F:transmembrane signaling receptor activity"/>
    <property type="evidence" value="ECO:0007669"/>
    <property type="project" value="InterPro"/>
</dbReference>
<dbReference type="InterPro" id="IPR004090">
    <property type="entry name" value="Chemotax_Me-accpt_rcpt"/>
</dbReference>
<evidence type="ECO:0000256" key="2">
    <source>
        <dbReference type="ARBA" id="ARBA00022475"/>
    </source>
</evidence>
<name>A0A927CL98_9BACL</name>
<comment type="similarity">
    <text evidence="5">Belongs to the methyl-accepting chemotaxis (MCP) protein family.</text>
</comment>
<feature type="transmembrane region" description="Helical" evidence="7">
    <location>
        <begin position="205"/>
        <end position="225"/>
    </location>
</feature>
<reference evidence="10" key="1">
    <citation type="submission" date="2020-09" db="EMBL/GenBank/DDBJ databases">
        <title>A novel bacterium of genus Paenibacillus, isolated from South China Sea.</title>
        <authorList>
            <person name="Huang H."/>
            <person name="Mo K."/>
            <person name="Hu Y."/>
        </authorList>
    </citation>
    <scope>NUCLEOTIDE SEQUENCE</scope>
    <source>
        <strain evidence="10">IB182493</strain>
    </source>
</reference>
<keyword evidence="2" id="KW-1003">Cell membrane</keyword>
<evidence type="ECO:0000313" key="10">
    <source>
        <dbReference type="EMBL" id="MBD2870163.1"/>
    </source>
</evidence>
<feature type="domain" description="Methyl-accepting transducer" evidence="8">
    <location>
        <begin position="298"/>
        <end position="534"/>
    </location>
</feature>
<gene>
    <name evidence="10" type="ORF">IDH41_16370</name>
</gene>
<evidence type="ECO:0000256" key="5">
    <source>
        <dbReference type="ARBA" id="ARBA00029447"/>
    </source>
</evidence>
<accession>A0A927CL98</accession>
<dbReference type="SUPFAM" id="SSF58104">
    <property type="entry name" value="Methyl-accepting chemotaxis protein (MCP) signaling domain"/>
    <property type="match status" value="1"/>
</dbReference>
<dbReference type="PANTHER" id="PTHR32089:SF112">
    <property type="entry name" value="LYSOZYME-LIKE PROTEIN-RELATED"/>
    <property type="match status" value="1"/>
</dbReference>
<proteinExistence type="inferred from homology"/>
<dbReference type="GO" id="GO:0005886">
    <property type="term" value="C:plasma membrane"/>
    <property type="evidence" value="ECO:0007669"/>
    <property type="project" value="UniProtKB-SubCell"/>
</dbReference>
<dbReference type="EMBL" id="JACXIY010000018">
    <property type="protein sequence ID" value="MBD2870163.1"/>
    <property type="molecule type" value="Genomic_DNA"/>
</dbReference>
<keyword evidence="7" id="KW-0812">Transmembrane</keyword>
<dbReference type="SMART" id="SM00283">
    <property type="entry name" value="MA"/>
    <property type="match status" value="1"/>
</dbReference>
<dbReference type="InterPro" id="IPR003660">
    <property type="entry name" value="HAMP_dom"/>
</dbReference>
<keyword evidence="4 6" id="KW-0807">Transducer</keyword>
<dbReference type="PANTHER" id="PTHR32089">
    <property type="entry name" value="METHYL-ACCEPTING CHEMOTAXIS PROTEIN MCPB"/>
    <property type="match status" value="1"/>
</dbReference>
<dbReference type="Proteomes" id="UP000632125">
    <property type="component" value="Unassembled WGS sequence"/>
</dbReference>
<comment type="subcellular location">
    <subcellularLocation>
        <location evidence="1">Cell membrane</location>
    </subcellularLocation>
</comment>
<feature type="domain" description="HAMP" evidence="9">
    <location>
        <begin position="227"/>
        <end position="279"/>
    </location>
</feature>
<dbReference type="PRINTS" id="PR00260">
    <property type="entry name" value="CHEMTRNSDUCR"/>
</dbReference>
<comment type="caution">
    <text evidence="10">The sequence shown here is derived from an EMBL/GenBank/DDBJ whole genome shotgun (WGS) entry which is preliminary data.</text>
</comment>
<dbReference type="Pfam" id="PF00015">
    <property type="entry name" value="MCPsignal"/>
    <property type="match status" value="1"/>
</dbReference>
<dbReference type="PROSITE" id="PS50885">
    <property type="entry name" value="HAMP"/>
    <property type="match status" value="1"/>
</dbReference>
<evidence type="ECO:0000313" key="11">
    <source>
        <dbReference type="Proteomes" id="UP000632125"/>
    </source>
</evidence>
<evidence type="ECO:0000256" key="4">
    <source>
        <dbReference type="ARBA" id="ARBA00023224"/>
    </source>
</evidence>
<sequence>MKRKQWMERFAGIAKKANAKKITARLLAVTAVITLFNLGSGVLIYVQNQSVARAVEDSQIITRAESDYQDISNKILNAMLRMVDAIENGEGDAAAILEELKGLPPEIDDLEKQMIELDRKYPAVDEEPLYANQVNVIRLALDNLLKTNTEIKGLKAEEKSLRISTLIGTYTIILSFANDTIQSRLDHDSELTMDSLNGSVSSANVIVIINIILLAVLPALMIFGITQSIKTGLAGLTRRIKAYGDNDFTYNEKLERSDEFGQIDRELAGMGGNLRDTIQSTLAVSQSVLTVSKNMNEMIGSNRKASEDVRGQVDLGKQVLLSQYDDASSISAVTEQISASSQQIAASSEYINGDMQKMKHSSQNGSEHMAGVVQMVNETSKQFEKLTEVFQTMTDRYGNVSKFLTGIQDLNTQTNLLSLNASIESARAGEHGRGFAVVAEEIRKLSGQTDSISKQITQELALIQGDVEASSRTIGSFSHVIHSTRQASETASATFDTLESQSSVLSDQVSEISTAIGEITTGMTHIVSAVDKLLQTSSDVNGKMEHMSELTVKQNGISDELRVLAEQLNRSSLELKERASVFKV</sequence>
<organism evidence="10 11">
    <name type="scientific">Paenibacillus arenilitoris</name>
    <dbReference type="NCBI Taxonomy" id="2772299"/>
    <lineage>
        <taxon>Bacteria</taxon>
        <taxon>Bacillati</taxon>
        <taxon>Bacillota</taxon>
        <taxon>Bacilli</taxon>
        <taxon>Bacillales</taxon>
        <taxon>Paenibacillaceae</taxon>
        <taxon>Paenibacillus</taxon>
    </lineage>
</organism>
<evidence type="ECO:0000256" key="1">
    <source>
        <dbReference type="ARBA" id="ARBA00004236"/>
    </source>
</evidence>
<dbReference type="GO" id="GO:0006935">
    <property type="term" value="P:chemotaxis"/>
    <property type="evidence" value="ECO:0007669"/>
    <property type="project" value="InterPro"/>
</dbReference>
<evidence type="ECO:0000259" key="9">
    <source>
        <dbReference type="PROSITE" id="PS50885"/>
    </source>
</evidence>
<dbReference type="RefSeq" id="WP_190862858.1">
    <property type="nucleotide sequence ID" value="NZ_JACXIY010000018.1"/>
</dbReference>
<evidence type="ECO:0000256" key="3">
    <source>
        <dbReference type="ARBA" id="ARBA00023136"/>
    </source>
</evidence>
<evidence type="ECO:0000256" key="6">
    <source>
        <dbReference type="PROSITE-ProRule" id="PRU00284"/>
    </source>
</evidence>
<dbReference type="GO" id="GO:0007165">
    <property type="term" value="P:signal transduction"/>
    <property type="evidence" value="ECO:0007669"/>
    <property type="project" value="UniProtKB-KW"/>
</dbReference>
<dbReference type="Gene3D" id="1.10.287.950">
    <property type="entry name" value="Methyl-accepting chemotaxis protein"/>
    <property type="match status" value="1"/>
</dbReference>
<evidence type="ECO:0000256" key="7">
    <source>
        <dbReference type="SAM" id="Phobius"/>
    </source>
</evidence>